<gene>
    <name evidence="1" type="ORF">BDZ94DRAFT_1251735</name>
</gene>
<protein>
    <submittedName>
        <fullName evidence="1">Uncharacterized protein</fullName>
    </submittedName>
</protein>
<proteinExistence type="predicted"/>
<organism evidence="1 2">
    <name type="scientific">Collybia nuda</name>
    <dbReference type="NCBI Taxonomy" id="64659"/>
    <lineage>
        <taxon>Eukaryota</taxon>
        <taxon>Fungi</taxon>
        <taxon>Dikarya</taxon>
        <taxon>Basidiomycota</taxon>
        <taxon>Agaricomycotina</taxon>
        <taxon>Agaricomycetes</taxon>
        <taxon>Agaricomycetidae</taxon>
        <taxon>Agaricales</taxon>
        <taxon>Tricholomatineae</taxon>
        <taxon>Clitocybaceae</taxon>
        <taxon>Collybia</taxon>
    </lineage>
</organism>
<sequence>MPNSYKEIGPQAFQIGDIVEIQVLFVVVPLKGEDDHGPSIHNVTGSTVKDRIST</sequence>
<evidence type="ECO:0000313" key="2">
    <source>
        <dbReference type="Proteomes" id="UP000807353"/>
    </source>
</evidence>
<keyword evidence="2" id="KW-1185">Reference proteome</keyword>
<evidence type="ECO:0000313" key="1">
    <source>
        <dbReference type="EMBL" id="KAF9466347.1"/>
    </source>
</evidence>
<dbReference type="OrthoDB" id="3269456at2759"/>
<reference evidence="1" key="1">
    <citation type="submission" date="2020-11" db="EMBL/GenBank/DDBJ databases">
        <authorList>
            <consortium name="DOE Joint Genome Institute"/>
            <person name="Ahrendt S."/>
            <person name="Riley R."/>
            <person name="Andreopoulos W."/>
            <person name="Labutti K."/>
            <person name="Pangilinan J."/>
            <person name="Ruiz-Duenas F.J."/>
            <person name="Barrasa J.M."/>
            <person name="Sanchez-Garcia M."/>
            <person name="Camarero S."/>
            <person name="Miyauchi S."/>
            <person name="Serrano A."/>
            <person name="Linde D."/>
            <person name="Babiker R."/>
            <person name="Drula E."/>
            <person name="Ayuso-Fernandez I."/>
            <person name="Pacheco R."/>
            <person name="Padilla G."/>
            <person name="Ferreira P."/>
            <person name="Barriuso J."/>
            <person name="Kellner H."/>
            <person name="Castanera R."/>
            <person name="Alfaro M."/>
            <person name="Ramirez L."/>
            <person name="Pisabarro A.G."/>
            <person name="Kuo A."/>
            <person name="Tritt A."/>
            <person name="Lipzen A."/>
            <person name="He G."/>
            <person name="Yan M."/>
            <person name="Ng V."/>
            <person name="Cullen D."/>
            <person name="Martin F."/>
            <person name="Rosso M.-N."/>
            <person name="Henrissat B."/>
            <person name="Hibbett D."/>
            <person name="Martinez A.T."/>
            <person name="Grigoriev I.V."/>
        </authorList>
    </citation>
    <scope>NUCLEOTIDE SEQUENCE</scope>
    <source>
        <strain evidence="1">CBS 247.69</strain>
    </source>
</reference>
<dbReference type="EMBL" id="MU150242">
    <property type="protein sequence ID" value="KAF9466347.1"/>
    <property type="molecule type" value="Genomic_DNA"/>
</dbReference>
<comment type="caution">
    <text evidence="1">The sequence shown here is derived from an EMBL/GenBank/DDBJ whole genome shotgun (WGS) entry which is preliminary data.</text>
</comment>
<accession>A0A9P5YCN9</accession>
<name>A0A9P5YCN9_9AGAR</name>
<dbReference type="Proteomes" id="UP000807353">
    <property type="component" value="Unassembled WGS sequence"/>
</dbReference>
<dbReference type="AlphaFoldDB" id="A0A9P5YCN9"/>